<dbReference type="STRING" id="336722.F9XRH8"/>
<evidence type="ECO:0000256" key="3">
    <source>
        <dbReference type="SAM" id="MobiDB-lite"/>
    </source>
</evidence>
<evidence type="ECO:0000313" key="5">
    <source>
        <dbReference type="EMBL" id="EGP82163.1"/>
    </source>
</evidence>
<accession>F9XRH8</accession>
<evidence type="ECO:0000259" key="4">
    <source>
        <dbReference type="PROSITE" id="PS01031"/>
    </source>
</evidence>
<feature type="region of interest" description="Disordered" evidence="3">
    <location>
        <begin position="82"/>
        <end position="106"/>
    </location>
</feature>
<name>F9XRH8_ZYMTI</name>
<dbReference type="Pfam" id="PF00011">
    <property type="entry name" value="HSP20"/>
    <property type="match status" value="1"/>
</dbReference>
<comment type="similarity">
    <text evidence="1 2">Belongs to the small heat shock protein (HSP20) family.</text>
</comment>
<evidence type="ECO:0000313" key="6">
    <source>
        <dbReference type="Proteomes" id="UP000008062"/>
    </source>
</evidence>
<sequence>STWRIRHTTPILLPFRLLDDYATHVSSKDGGSSISKYVRSFTLKFDVRETKDHYELHGELPGIDQKNINIEFSDAQTLTIKGRTEHHREEGTPPASLIEGEGANSG</sequence>
<dbReference type="EMBL" id="CM001212">
    <property type="protein sequence ID" value="EGP82163.1"/>
    <property type="molecule type" value="Genomic_DNA"/>
</dbReference>
<dbReference type="Gene3D" id="2.60.40.790">
    <property type="match status" value="1"/>
</dbReference>
<proteinExistence type="inferred from homology"/>
<evidence type="ECO:0000256" key="1">
    <source>
        <dbReference type="PROSITE-ProRule" id="PRU00285"/>
    </source>
</evidence>
<dbReference type="InterPro" id="IPR008978">
    <property type="entry name" value="HSP20-like_chaperone"/>
</dbReference>
<dbReference type="RefSeq" id="XP_003847187.1">
    <property type="nucleotide sequence ID" value="XM_003847139.1"/>
</dbReference>
<feature type="compositionally biased region" description="Basic and acidic residues" evidence="3">
    <location>
        <begin position="82"/>
        <end position="91"/>
    </location>
</feature>
<dbReference type="AlphaFoldDB" id="F9XRH8"/>
<dbReference type="SUPFAM" id="SSF49764">
    <property type="entry name" value="HSP20-like chaperones"/>
    <property type="match status" value="1"/>
</dbReference>
<dbReference type="PROSITE" id="PS01031">
    <property type="entry name" value="SHSP"/>
    <property type="match status" value="1"/>
</dbReference>
<dbReference type="InterPro" id="IPR002068">
    <property type="entry name" value="A-crystallin/Hsp20_dom"/>
</dbReference>
<feature type="domain" description="SHSP" evidence="4">
    <location>
        <begin position="36"/>
        <end position="106"/>
    </location>
</feature>
<reference evidence="5 6" key="1">
    <citation type="journal article" date="2011" name="PLoS Genet.">
        <title>Finished genome of the fungal wheat pathogen Mycosphaerella graminicola reveals dispensome structure, chromosome plasticity, and stealth pathogenesis.</title>
        <authorList>
            <person name="Goodwin S.B."/>
            <person name="Ben M'barek S."/>
            <person name="Dhillon B."/>
            <person name="Wittenberg A.H.J."/>
            <person name="Crane C.F."/>
            <person name="Hane J.K."/>
            <person name="Foster A.J."/>
            <person name="Van der Lee T.A.J."/>
            <person name="Grimwood J."/>
            <person name="Aerts A."/>
            <person name="Antoniw J."/>
            <person name="Bailey A."/>
            <person name="Bluhm B."/>
            <person name="Bowler J."/>
            <person name="Bristow J."/>
            <person name="van der Burgt A."/>
            <person name="Canto-Canche B."/>
            <person name="Churchill A.C.L."/>
            <person name="Conde-Ferraez L."/>
            <person name="Cools H.J."/>
            <person name="Coutinho P.M."/>
            <person name="Csukai M."/>
            <person name="Dehal P."/>
            <person name="De Wit P."/>
            <person name="Donzelli B."/>
            <person name="van de Geest H.C."/>
            <person name="van Ham R.C.H.J."/>
            <person name="Hammond-Kosack K.E."/>
            <person name="Henrissat B."/>
            <person name="Kilian A."/>
            <person name="Kobayashi A.K."/>
            <person name="Koopmann E."/>
            <person name="Kourmpetis Y."/>
            <person name="Kuzniar A."/>
            <person name="Lindquist E."/>
            <person name="Lombard V."/>
            <person name="Maliepaard C."/>
            <person name="Martins N."/>
            <person name="Mehrabi R."/>
            <person name="Nap J.P.H."/>
            <person name="Ponomarenko A."/>
            <person name="Rudd J.J."/>
            <person name="Salamov A."/>
            <person name="Schmutz J."/>
            <person name="Schouten H.J."/>
            <person name="Shapiro H."/>
            <person name="Stergiopoulos I."/>
            <person name="Torriani S.F.F."/>
            <person name="Tu H."/>
            <person name="de Vries R.P."/>
            <person name="Waalwijk C."/>
            <person name="Ware S.B."/>
            <person name="Wiebenga A."/>
            <person name="Zwiers L.-H."/>
            <person name="Oliver R.P."/>
            <person name="Grigoriev I.V."/>
            <person name="Kema G.H.J."/>
        </authorList>
    </citation>
    <scope>NUCLEOTIDE SEQUENCE [LARGE SCALE GENOMIC DNA]</scope>
    <source>
        <strain evidence="6">CBS 115943 / IPO323</strain>
    </source>
</reference>
<dbReference type="GeneID" id="13399692"/>
<dbReference type="HOGENOM" id="CLU_179708_0_0_1"/>
<evidence type="ECO:0000256" key="2">
    <source>
        <dbReference type="RuleBase" id="RU003616"/>
    </source>
</evidence>
<gene>
    <name evidence="5" type="ORF">MYCGRDRAFT_51740</name>
</gene>
<organism evidence="5 6">
    <name type="scientific">Zymoseptoria tritici (strain CBS 115943 / IPO323)</name>
    <name type="common">Speckled leaf blotch fungus</name>
    <name type="synonym">Septoria tritici</name>
    <dbReference type="NCBI Taxonomy" id="336722"/>
    <lineage>
        <taxon>Eukaryota</taxon>
        <taxon>Fungi</taxon>
        <taxon>Dikarya</taxon>
        <taxon>Ascomycota</taxon>
        <taxon>Pezizomycotina</taxon>
        <taxon>Dothideomycetes</taxon>
        <taxon>Dothideomycetidae</taxon>
        <taxon>Mycosphaerellales</taxon>
        <taxon>Mycosphaerellaceae</taxon>
        <taxon>Zymoseptoria</taxon>
    </lineage>
</organism>
<dbReference type="KEGG" id="ztr:MYCGRDRAFT_51740"/>
<dbReference type="InParanoid" id="F9XRH8"/>
<keyword evidence="6" id="KW-1185">Reference proteome</keyword>
<dbReference type="Proteomes" id="UP000008062">
    <property type="component" value="Chromosome 17"/>
</dbReference>
<protein>
    <recommendedName>
        <fullName evidence="4">SHSP domain-containing protein</fullName>
    </recommendedName>
</protein>
<feature type="non-terminal residue" evidence="5">
    <location>
        <position position="1"/>
    </location>
</feature>
<dbReference type="OrthoDB" id="1431247at2759"/>